<evidence type="ECO:0000256" key="1">
    <source>
        <dbReference type="ARBA" id="ARBA00004651"/>
    </source>
</evidence>
<comment type="subcellular location">
    <subcellularLocation>
        <location evidence="1 7">Cell membrane</location>
        <topology evidence="1 7">Multi-pass membrane protein</topology>
    </subcellularLocation>
</comment>
<feature type="transmembrane region" description="Helical" evidence="7">
    <location>
        <begin position="127"/>
        <end position="150"/>
    </location>
</feature>
<protein>
    <submittedName>
        <fullName evidence="9">ABC transporter permease subunit</fullName>
    </submittedName>
</protein>
<reference evidence="9" key="1">
    <citation type="submission" date="2020-04" db="EMBL/GenBank/DDBJ databases">
        <authorList>
            <person name="Zhang T."/>
        </authorList>
    </citation>
    <scope>NUCLEOTIDE SEQUENCE</scope>
    <source>
        <strain evidence="9">HKST-UBA01</strain>
    </source>
</reference>
<dbReference type="Pfam" id="PF00528">
    <property type="entry name" value="BPD_transp_1"/>
    <property type="match status" value="1"/>
</dbReference>
<evidence type="ECO:0000256" key="4">
    <source>
        <dbReference type="ARBA" id="ARBA00022692"/>
    </source>
</evidence>
<proteinExistence type="inferred from homology"/>
<evidence type="ECO:0000256" key="5">
    <source>
        <dbReference type="ARBA" id="ARBA00022989"/>
    </source>
</evidence>
<evidence type="ECO:0000256" key="3">
    <source>
        <dbReference type="ARBA" id="ARBA00022475"/>
    </source>
</evidence>
<evidence type="ECO:0000256" key="7">
    <source>
        <dbReference type="RuleBase" id="RU363032"/>
    </source>
</evidence>
<gene>
    <name evidence="9" type="ORF">KC729_20430</name>
</gene>
<evidence type="ECO:0000313" key="9">
    <source>
        <dbReference type="EMBL" id="MCA9730062.1"/>
    </source>
</evidence>
<dbReference type="GO" id="GO:0042884">
    <property type="term" value="P:microcin transport"/>
    <property type="evidence" value="ECO:0007669"/>
    <property type="project" value="TreeGrafter"/>
</dbReference>
<dbReference type="Proteomes" id="UP000697710">
    <property type="component" value="Unassembled WGS sequence"/>
</dbReference>
<feature type="transmembrane region" description="Helical" evidence="7">
    <location>
        <begin position="217"/>
        <end position="235"/>
    </location>
</feature>
<evidence type="ECO:0000259" key="8">
    <source>
        <dbReference type="PROSITE" id="PS50928"/>
    </source>
</evidence>
<feature type="domain" description="ABC transmembrane type-1" evidence="8">
    <location>
        <begin position="123"/>
        <end position="290"/>
    </location>
</feature>
<keyword evidence="2 7" id="KW-0813">Transport</keyword>
<keyword evidence="6 7" id="KW-0472">Membrane</keyword>
<name>A0A956RRZ1_UNCEI</name>
<feature type="non-terminal residue" evidence="9">
    <location>
        <position position="290"/>
    </location>
</feature>
<sequence>MASKSHGLRTYVLRRLLLMVPTLVGVTFVVFLLTQFVPGGPIEQLRMRLAGGGGNGEVMGGGSSGGPRTEIPEEQLKVLKEYYGFDKPVIVRYGMYMKNLATLDLGESQRYLKPVTELIVSRMPVSLYFGLITLLLTYSVCIPLGILKALKHRTAVDNLTSALIFIGYSVPSYALGAVLLVTFAVKLDMFPLSGFHSTNWDQLGGIERIKDQFNHTLLPLICLTIGSFAFMTMLMKNSLMENMSADYVKTALAKGMTWKRAVFVHALRNSLIPMATSVGNNISVLIAGFL</sequence>
<dbReference type="CDD" id="cd06261">
    <property type="entry name" value="TM_PBP2"/>
    <property type="match status" value="1"/>
</dbReference>
<keyword evidence="5 7" id="KW-1133">Transmembrane helix</keyword>
<keyword evidence="3" id="KW-1003">Cell membrane</keyword>
<dbReference type="InterPro" id="IPR000515">
    <property type="entry name" value="MetI-like"/>
</dbReference>
<dbReference type="PROSITE" id="PS50928">
    <property type="entry name" value="ABC_TM1"/>
    <property type="match status" value="1"/>
</dbReference>
<dbReference type="PANTHER" id="PTHR30465">
    <property type="entry name" value="INNER MEMBRANE ABC TRANSPORTER"/>
    <property type="match status" value="1"/>
</dbReference>
<evidence type="ECO:0000313" key="10">
    <source>
        <dbReference type="Proteomes" id="UP000697710"/>
    </source>
</evidence>
<dbReference type="AlphaFoldDB" id="A0A956RRZ1"/>
<comment type="caution">
    <text evidence="9">The sequence shown here is derived from an EMBL/GenBank/DDBJ whole genome shotgun (WGS) entry which is preliminary data.</text>
</comment>
<reference evidence="9" key="2">
    <citation type="journal article" date="2021" name="Microbiome">
        <title>Successional dynamics and alternative stable states in a saline activated sludge microbial community over 9 years.</title>
        <authorList>
            <person name="Wang Y."/>
            <person name="Ye J."/>
            <person name="Ju F."/>
            <person name="Liu L."/>
            <person name="Boyd J.A."/>
            <person name="Deng Y."/>
            <person name="Parks D.H."/>
            <person name="Jiang X."/>
            <person name="Yin X."/>
            <person name="Woodcroft B.J."/>
            <person name="Tyson G.W."/>
            <person name="Hugenholtz P."/>
            <person name="Polz M.F."/>
            <person name="Zhang T."/>
        </authorList>
    </citation>
    <scope>NUCLEOTIDE SEQUENCE</scope>
    <source>
        <strain evidence="9">HKST-UBA01</strain>
    </source>
</reference>
<keyword evidence="4 7" id="KW-0812">Transmembrane</keyword>
<dbReference type="GO" id="GO:0055085">
    <property type="term" value="P:transmembrane transport"/>
    <property type="evidence" value="ECO:0007669"/>
    <property type="project" value="InterPro"/>
</dbReference>
<dbReference type="InterPro" id="IPR035906">
    <property type="entry name" value="MetI-like_sf"/>
</dbReference>
<dbReference type="Gene3D" id="1.10.3720.10">
    <property type="entry name" value="MetI-like"/>
    <property type="match status" value="1"/>
</dbReference>
<evidence type="ECO:0000256" key="2">
    <source>
        <dbReference type="ARBA" id="ARBA00022448"/>
    </source>
</evidence>
<feature type="transmembrane region" description="Helical" evidence="7">
    <location>
        <begin position="12"/>
        <end position="37"/>
    </location>
</feature>
<accession>A0A956RRZ1</accession>
<evidence type="ECO:0000256" key="6">
    <source>
        <dbReference type="ARBA" id="ARBA00023136"/>
    </source>
</evidence>
<organism evidence="9 10">
    <name type="scientific">Eiseniibacteriota bacterium</name>
    <dbReference type="NCBI Taxonomy" id="2212470"/>
    <lineage>
        <taxon>Bacteria</taxon>
        <taxon>Candidatus Eiseniibacteriota</taxon>
    </lineage>
</organism>
<dbReference type="PANTHER" id="PTHR30465:SF66">
    <property type="entry name" value="INNER MEMBRANE ABC TRANSPORTER PERMEASE PROTEIN YEJB"/>
    <property type="match status" value="1"/>
</dbReference>
<dbReference type="GO" id="GO:0005886">
    <property type="term" value="C:plasma membrane"/>
    <property type="evidence" value="ECO:0007669"/>
    <property type="project" value="UniProtKB-SubCell"/>
</dbReference>
<dbReference type="SUPFAM" id="SSF161098">
    <property type="entry name" value="MetI-like"/>
    <property type="match status" value="1"/>
</dbReference>
<comment type="similarity">
    <text evidence="7">Belongs to the binding-protein-dependent transport system permease family.</text>
</comment>
<dbReference type="EMBL" id="JAGQHR010000969">
    <property type="protein sequence ID" value="MCA9730062.1"/>
    <property type="molecule type" value="Genomic_DNA"/>
</dbReference>
<feature type="transmembrane region" description="Helical" evidence="7">
    <location>
        <begin position="162"/>
        <end position="185"/>
    </location>
</feature>